<reference evidence="9 10" key="1">
    <citation type="submission" date="2023-10" db="EMBL/GenBank/DDBJ databases">
        <title>Y20.</title>
        <authorList>
            <person name="Zhang G."/>
            <person name="Ding Y."/>
        </authorList>
    </citation>
    <scope>NUCLEOTIDE SEQUENCE [LARGE SCALE GENOMIC DNA]</scope>
    <source>
        <strain evidence="9 10">Y20</strain>
    </source>
</reference>
<sequence length="307" mass="31241">MAPAAGVVLVDKAGGMTSHDVVARARRAFGTRKIGHAGTLDPMATGLLVLGVEAATRLLTFVVGLDKTYHATILLGVTTDSDDADGEVTGRADHSSLDAVSDAAIAAGVASLTGRISQVPSRVSAIKVAGRRAYDLARAGEDVVLEAREVTVSRFDAGAARRVPDGIELDVVVDCSSGTYIRALARDLGAALGVGGHLTALRRTRVGAFSVDDAVRVDALDSALPIDPATVGARVLGRLDVSAEEARDLRQGKRLAGASSRLGGGLRAAIDPAGLLVGVVEARGSDIKSVMNLPDPGRATSGTGEPG</sequence>
<evidence type="ECO:0000313" key="10">
    <source>
        <dbReference type="Proteomes" id="UP001329313"/>
    </source>
</evidence>
<dbReference type="Pfam" id="PF09142">
    <property type="entry name" value="TruB_C"/>
    <property type="match status" value="1"/>
</dbReference>
<dbReference type="InterPro" id="IPR015225">
    <property type="entry name" value="tRNA_psdUridine_synth_fam2_C"/>
</dbReference>
<comment type="function">
    <text evidence="5">Responsible for synthesis of pseudouridine from uracil-55 in the psi GC loop of transfer RNAs.</text>
</comment>
<evidence type="ECO:0000256" key="1">
    <source>
        <dbReference type="ARBA" id="ARBA00000385"/>
    </source>
</evidence>
<evidence type="ECO:0000259" key="8">
    <source>
        <dbReference type="Pfam" id="PF16198"/>
    </source>
</evidence>
<comment type="similarity">
    <text evidence="2 5">Belongs to the pseudouridine synthase TruB family. Type 1 subfamily.</text>
</comment>
<evidence type="ECO:0000256" key="3">
    <source>
        <dbReference type="ARBA" id="ARBA00022694"/>
    </source>
</evidence>
<dbReference type="SUPFAM" id="SSF88697">
    <property type="entry name" value="PUA domain-like"/>
    <property type="match status" value="1"/>
</dbReference>
<evidence type="ECO:0000313" key="9">
    <source>
        <dbReference type="EMBL" id="WOQ68667.1"/>
    </source>
</evidence>
<organism evidence="9 10">
    <name type="scientific">Microbacterium limosum</name>
    <dbReference type="NCBI Taxonomy" id="3079935"/>
    <lineage>
        <taxon>Bacteria</taxon>
        <taxon>Bacillati</taxon>
        <taxon>Actinomycetota</taxon>
        <taxon>Actinomycetes</taxon>
        <taxon>Micrococcales</taxon>
        <taxon>Microbacteriaceae</taxon>
        <taxon>Microbacterium</taxon>
    </lineage>
</organism>
<dbReference type="GO" id="GO:1990481">
    <property type="term" value="P:mRNA pseudouridine synthesis"/>
    <property type="evidence" value="ECO:0007669"/>
    <property type="project" value="TreeGrafter"/>
</dbReference>
<keyword evidence="4 5" id="KW-0413">Isomerase</keyword>
<evidence type="ECO:0000259" key="6">
    <source>
        <dbReference type="Pfam" id="PF01509"/>
    </source>
</evidence>
<evidence type="ECO:0000259" key="7">
    <source>
        <dbReference type="Pfam" id="PF09142"/>
    </source>
</evidence>
<dbReference type="Pfam" id="PF16198">
    <property type="entry name" value="TruB_C_2"/>
    <property type="match status" value="1"/>
</dbReference>
<dbReference type="InterPro" id="IPR015947">
    <property type="entry name" value="PUA-like_sf"/>
</dbReference>
<accession>A0AAU0MF80</accession>
<proteinExistence type="inferred from homology"/>
<gene>
    <name evidence="5 9" type="primary">truB</name>
    <name evidence="9" type="ORF">RYJ27_08020</name>
</gene>
<dbReference type="InterPro" id="IPR036974">
    <property type="entry name" value="PUA_sf"/>
</dbReference>
<name>A0AAU0MF80_9MICO</name>
<dbReference type="InterPro" id="IPR014780">
    <property type="entry name" value="tRNA_psdUridine_synth_TruB"/>
</dbReference>
<dbReference type="CDD" id="cd02573">
    <property type="entry name" value="PseudoU_synth_EcTruB"/>
    <property type="match status" value="1"/>
</dbReference>
<dbReference type="EMBL" id="CP137080">
    <property type="protein sequence ID" value="WOQ68667.1"/>
    <property type="molecule type" value="Genomic_DNA"/>
</dbReference>
<comment type="catalytic activity">
    <reaction evidence="1 5">
        <text>uridine(55) in tRNA = pseudouridine(55) in tRNA</text>
        <dbReference type="Rhea" id="RHEA:42532"/>
        <dbReference type="Rhea" id="RHEA-COMP:10101"/>
        <dbReference type="Rhea" id="RHEA-COMP:10102"/>
        <dbReference type="ChEBI" id="CHEBI:65314"/>
        <dbReference type="ChEBI" id="CHEBI:65315"/>
        <dbReference type="EC" id="5.4.99.25"/>
    </reaction>
</comment>
<dbReference type="Gene3D" id="2.30.130.10">
    <property type="entry name" value="PUA domain"/>
    <property type="match status" value="1"/>
</dbReference>
<protein>
    <recommendedName>
        <fullName evidence="5">tRNA pseudouridine synthase B</fullName>
        <ecNumber evidence="5">5.4.99.25</ecNumber>
    </recommendedName>
    <alternativeName>
        <fullName evidence="5">tRNA pseudouridine(55) synthase</fullName>
        <shortName evidence="5">Psi55 synthase</shortName>
    </alternativeName>
    <alternativeName>
        <fullName evidence="5">tRNA pseudouridylate synthase</fullName>
    </alternativeName>
    <alternativeName>
        <fullName evidence="5">tRNA-uridine isomerase</fullName>
    </alternativeName>
</protein>
<dbReference type="GO" id="GO:0160148">
    <property type="term" value="F:tRNA pseudouridine(55) synthase activity"/>
    <property type="evidence" value="ECO:0007669"/>
    <property type="project" value="UniProtKB-EC"/>
</dbReference>
<dbReference type="AlphaFoldDB" id="A0AAU0MF80"/>
<keyword evidence="10" id="KW-1185">Reference proteome</keyword>
<dbReference type="InterPro" id="IPR032819">
    <property type="entry name" value="TruB_C"/>
</dbReference>
<dbReference type="Pfam" id="PF01509">
    <property type="entry name" value="TruB_N"/>
    <property type="match status" value="1"/>
</dbReference>
<dbReference type="SUPFAM" id="SSF55120">
    <property type="entry name" value="Pseudouridine synthase"/>
    <property type="match status" value="1"/>
</dbReference>
<evidence type="ECO:0000256" key="4">
    <source>
        <dbReference type="ARBA" id="ARBA00023235"/>
    </source>
</evidence>
<dbReference type="GO" id="GO:0003723">
    <property type="term" value="F:RNA binding"/>
    <property type="evidence" value="ECO:0007669"/>
    <property type="project" value="InterPro"/>
</dbReference>
<evidence type="ECO:0000256" key="2">
    <source>
        <dbReference type="ARBA" id="ARBA00005642"/>
    </source>
</evidence>
<keyword evidence="3 5" id="KW-0819">tRNA processing</keyword>
<dbReference type="EC" id="5.4.99.25" evidence="5"/>
<dbReference type="RefSeq" id="WP_330169809.1">
    <property type="nucleotide sequence ID" value="NZ_CP137080.1"/>
</dbReference>
<feature type="domain" description="Pseudouridine synthase II N-terminal" evidence="6">
    <location>
        <begin position="26"/>
        <end position="181"/>
    </location>
</feature>
<dbReference type="KEGG" id="mliy:RYJ27_08020"/>
<feature type="domain" description="tRNA pseudouridylate synthase B C-terminal" evidence="8">
    <location>
        <begin position="182"/>
        <end position="223"/>
    </location>
</feature>
<dbReference type="InterPro" id="IPR020103">
    <property type="entry name" value="PsdUridine_synth_cat_dom_sf"/>
</dbReference>
<dbReference type="GO" id="GO:0031119">
    <property type="term" value="P:tRNA pseudouridine synthesis"/>
    <property type="evidence" value="ECO:0007669"/>
    <property type="project" value="UniProtKB-UniRule"/>
</dbReference>
<dbReference type="PANTHER" id="PTHR13767">
    <property type="entry name" value="TRNA-PSEUDOURIDINE SYNTHASE"/>
    <property type="match status" value="1"/>
</dbReference>
<feature type="active site" description="Nucleophile" evidence="5">
    <location>
        <position position="41"/>
    </location>
</feature>
<dbReference type="Gene3D" id="3.30.2350.10">
    <property type="entry name" value="Pseudouridine synthase"/>
    <property type="match status" value="1"/>
</dbReference>
<dbReference type="InterPro" id="IPR002501">
    <property type="entry name" value="PsdUridine_synth_N"/>
</dbReference>
<feature type="domain" description="tRNA pseudouridine synthase II TruB subfamily 2 C-terminal" evidence="7">
    <location>
        <begin position="238"/>
        <end position="293"/>
    </location>
</feature>
<dbReference type="NCBIfam" id="TIGR00431">
    <property type="entry name" value="TruB"/>
    <property type="match status" value="1"/>
</dbReference>
<dbReference type="HAMAP" id="MF_01080">
    <property type="entry name" value="TruB_bact"/>
    <property type="match status" value="1"/>
</dbReference>
<evidence type="ECO:0000256" key="5">
    <source>
        <dbReference type="HAMAP-Rule" id="MF_01080"/>
    </source>
</evidence>
<dbReference type="Proteomes" id="UP001329313">
    <property type="component" value="Chromosome"/>
</dbReference>
<dbReference type="PANTHER" id="PTHR13767:SF2">
    <property type="entry name" value="PSEUDOURIDYLATE SYNTHASE TRUB1"/>
    <property type="match status" value="1"/>
</dbReference>